<evidence type="ECO:0000313" key="7">
    <source>
        <dbReference type="EMBL" id="NDV30212.1"/>
    </source>
</evidence>
<keyword evidence="5" id="KW-0539">Nucleus</keyword>
<evidence type="ECO:0000259" key="6">
    <source>
        <dbReference type="SMART" id="SM01027"/>
    </source>
</evidence>
<dbReference type="PANTHER" id="PTHR46094:SF1">
    <property type="entry name" value="INTEGRATOR COMPLEX SUBUNIT 9"/>
    <property type="match status" value="1"/>
</dbReference>
<protein>
    <recommendedName>
        <fullName evidence="6">Beta-Casp domain-containing protein</fullName>
    </recommendedName>
</protein>
<feature type="domain" description="Beta-Casp" evidence="6">
    <location>
        <begin position="303"/>
        <end position="424"/>
    </location>
</feature>
<organism evidence="7">
    <name type="scientific">Arcella intermedia</name>
    <dbReference type="NCBI Taxonomy" id="1963864"/>
    <lineage>
        <taxon>Eukaryota</taxon>
        <taxon>Amoebozoa</taxon>
        <taxon>Tubulinea</taxon>
        <taxon>Elardia</taxon>
        <taxon>Arcellinida</taxon>
        <taxon>Sphaerothecina</taxon>
        <taxon>Arcellidae</taxon>
        <taxon>Arcella</taxon>
    </lineage>
</organism>
<comment type="similarity">
    <text evidence="3">Belongs to the metallo-beta-lactamase superfamily. RNA-metabolizing metallo-beta-lactamase-like family. INTS9 subfamily.</text>
</comment>
<comment type="subcellular location">
    <subcellularLocation>
        <location evidence="2">Cytoplasm</location>
    </subcellularLocation>
    <subcellularLocation>
        <location evidence="1">Nucleus</location>
    </subcellularLocation>
</comment>
<evidence type="ECO:0000256" key="5">
    <source>
        <dbReference type="ARBA" id="ARBA00023242"/>
    </source>
</evidence>
<evidence type="ECO:0000256" key="1">
    <source>
        <dbReference type="ARBA" id="ARBA00004123"/>
    </source>
</evidence>
<keyword evidence="4" id="KW-0963">Cytoplasm</keyword>
<dbReference type="Pfam" id="PF10996">
    <property type="entry name" value="Beta-Casp"/>
    <property type="match status" value="1"/>
</dbReference>
<evidence type="ECO:0000256" key="2">
    <source>
        <dbReference type="ARBA" id="ARBA00004496"/>
    </source>
</evidence>
<proteinExistence type="inferred from homology"/>
<reference evidence="7" key="1">
    <citation type="journal article" date="2020" name="J. Eukaryot. Microbiol.">
        <title>De novo Sequencing, Assembly and Annotation of the Transcriptome for the Free-Living Testate Amoeba Arcella intermedia.</title>
        <authorList>
            <person name="Ribeiro G.M."/>
            <person name="Porfirio-Sousa A.L."/>
            <person name="Maurer-Alcala X.X."/>
            <person name="Katz L.A."/>
            <person name="Lahr D.J.G."/>
        </authorList>
    </citation>
    <scope>NUCLEOTIDE SEQUENCE</scope>
</reference>
<dbReference type="SUPFAM" id="SSF56281">
    <property type="entry name" value="Metallo-hydrolase/oxidoreductase"/>
    <property type="match status" value="1"/>
</dbReference>
<name>A0A6B2KZR5_9EUKA</name>
<sequence length="630" mass="71222">MKFICIGSNPGASCFLLKLKHTTILLDCGIELSSILSFFPYKPTKDLQPSKPNSSSDVLIQIGSNLFINDIHLKYHIPSTDLLDLQSIDIILISNFHNMLALPYFTEFCGFTGKMIATEPTIQIGRQLMRELVEYTSRLDSIAHNNLPSQFPLWQNEGVISNLSLPLQKQVPNLVEWKKLYTLQDVESSISKIRSCSYNEKMAVSDALQITAVSSGYCLGGCNWIIQTKHEKISYVSQSSLHARSIMSLDTKPIENSDFLILSDISDHTRTPDNHLNDLCNAIATTLTHGGNILIPVNPSDFVFDLYEQIAAFVSPSHPIFFVDPAADNIVSYSNISAEYLSKKKQEKVNIPEAPFNFKMGKVRTFKSVSDGKFGSVYQEPCVVFAGHGSLRCGDSVGLLEMWKSNPRNALVIVDKHYDFIRCLSVFEPIAMQVFHFPMDWNLNQGMGEVDKLLQQWKPAHLLVHEKHAKKINFANIQDMSSFKHMDVLSFTLRRRYEKCSISPELAEAIRPVYYGKQSVSHLSALLTLRDGVYYLSTDPSLQKQQSQKIIWGCPIWKAVFVHLQDLVKNEGVVLVTEDDSKRSITFKIPTLRAEIEISQTETKIRVDDPTTRRTLTRIVVDSCKPLLKY</sequence>
<dbReference type="Gene3D" id="3.60.15.10">
    <property type="entry name" value="Ribonuclease Z/Hydroxyacylglutathione hydrolase-like"/>
    <property type="match status" value="1"/>
</dbReference>
<dbReference type="Pfam" id="PF16661">
    <property type="entry name" value="Lactamase_B_6"/>
    <property type="match status" value="1"/>
</dbReference>
<dbReference type="EMBL" id="GIBP01001243">
    <property type="protein sequence ID" value="NDV30212.1"/>
    <property type="molecule type" value="Transcribed_RNA"/>
</dbReference>
<dbReference type="SMART" id="SM01027">
    <property type="entry name" value="Beta-Casp"/>
    <property type="match status" value="1"/>
</dbReference>
<evidence type="ECO:0000256" key="3">
    <source>
        <dbReference type="ARBA" id="ARBA00006861"/>
    </source>
</evidence>
<evidence type="ECO:0000256" key="4">
    <source>
        <dbReference type="ARBA" id="ARBA00022490"/>
    </source>
</evidence>
<dbReference type="PANTHER" id="PTHR46094">
    <property type="entry name" value="INTEGRATOR COMPLEX SUBUNIT 9"/>
    <property type="match status" value="1"/>
</dbReference>
<dbReference type="InterPro" id="IPR027074">
    <property type="entry name" value="Integrator_9su"/>
</dbReference>
<dbReference type="InterPro" id="IPR001279">
    <property type="entry name" value="Metallo-B-lactamas"/>
</dbReference>
<dbReference type="GO" id="GO:0034472">
    <property type="term" value="P:snRNA 3'-end processing"/>
    <property type="evidence" value="ECO:0007669"/>
    <property type="project" value="TreeGrafter"/>
</dbReference>
<dbReference type="GO" id="GO:0032039">
    <property type="term" value="C:integrator complex"/>
    <property type="evidence" value="ECO:0007669"/>
    <property type="project" value="InterPro"/>
</dbReference>
<dbReference type="InterPro" id="IPR036866">
    <property type="entry name" value="RibonucZ/Hydroxyglut_hydro"/>
</dbReference>
<dbReference type="AlphaFoldDB" id="A0A6B2KZR5"/>
<dbReference type="InterPro" id="IPR022712">
    <property type="entry name" value="Beta_Casp"/>
</dbReference>
<accession>A0A6B2KZR5</accession>
<dbReference type="GO" id="GO:0005737">
    <property type="term" value="C:cytoplasm"/>
    <property type="evidence" value="ECO:0007669"/>
    <property type="project" value="UniProtKB-SubCell"/>
</dbReference>